<dbReference type="EMBL" id="OAPG01000004">
    <property type="protein sequence ID" value="SNX83598.1"/>
    <property type="molecule type" value="Genomic_DNA"/>
</dbReference>
<feature type="compositionally biased region" description="Basic and acidic residues" evidence="1">
    <location>
        <begin position="28"/>
        <end position="41"/>
    </location>
</feature>
<reference evidence="2" key="1">
    <citation type="submission" date="2023-10" db="EMBL/GenBank/DDBJ databases">
        <authorList>
            <person name="Guldener U."/>
        </authorList>
    </citation>
    <scope>NUCLEOTIDE SEQUENCE</scope>
    <source>
        <strain evidence="2">Mp4</strain>
    </source>
</reference>
<evidence type="ECO:0000256" key="1">
    <source>
        <dbReference type="SAM" id="MobiDB-lite"/>
    </source>
</evidence>
<dbReference type="Proteomes" id="UP001294444">
    <property type="component" value="Unassembled WGS sequence"/>
</dbReference>
<comment type="caution">
    <text evidence="2">The sequence shown here is derived from an EMBL/GenBank/DDBJ whole genome shotgun (WGS) entry which is preliminary data.</text>
</comment>
<dbReference type="AlphaFoldDB" id="A0AAJ4XK52"/>
<sequence>MADMTVAEVPTLRLLPGHGSVRRGRAQPLKERARPSFDTEVRGSPSTFLLPDYLDEWSDMSQTARLAARTALDCRVDFGSFEEKRAGLARTFATSKRALQEGGWRQVSERSEKSIEDQEGIRYASSEIRSNSWNSGAHDLQQLMQLDMII</sequence>
<evidence type="ECO:0000313" key="3">
    <source>
        <dbReference type="Proteomes" id="UP001294444"/>
    </source>
</evidence>
<name>A0AAJ4XK52_9BASI</name>
<feature type="region of interest" description="Disordered" evidence="1">
    <location>
        <begin position="17"/>
        <end position="42"/>
    </location>
</feature>
<organism evidence="2 3">
    <name type="scientific">Melanopsichium pennsylvanicum</name>
    <dbReference type="NCBI Taxonomy" id="63383"/>
    <lineage>
        <taxon>Eukaryota</taxon>
        <taxon>Fungi</taxon>
        <taxon>Dikarya</taxon>
        <taxon>Basidiomycota</taxon>
        <taxon>Ustilaginomycotina</taxon>
        <taxon>Ustilaginomycetes</taxon>
        <taxon>Ustilaginales</taxon>
        <taxon>Ustilaginaceae</taxon>
        <taxon>Melanopsichium</taxon>
    </lineage>
</organism>
<accession>A0AAJ4XK52</accession>
<protein>
    <submittedName>
        <fullName evidence="2">Uncharacterized protein</fullName>
    </submittedName>
</protein>
<evidence type="ECO:0000313" key="2">
    <source>
        <dbReference type="EMBL" id="SNX83598.1"/>
    </source>
</evidence>
<proteinExistence type="predicted"/>
<gene>
    <name evidence="2" type="ORF">MEPE_02305</name>
</gene>
<keyword evidence="3" id="KW-1185">Reference proteome</keyword>